<evidence type="ECO:0000313" key="5">
    <source>
        <dbReference type="Proteomes" id="UP000663671"/>
    </source>
</evidence>
<keyword evidence="2" id="KW-0326">Glycosidase</keyword>
<dbReference type="InterPro" id="IPR051822">
    <property type="entry name" value="Glycosyl_Hydrolase_84"/>
</dbReference>
<accession>A0A8A1M8D4</accession>
<protein>
    <submittedName>
        <fullName evidence="4">O-glcnacase</fullName>
    </submittedName>
</protein>
<dbReference type="Pfam" id="PF02838">
    <property type="entry name" value="Glyco_hydro_20b"/>
    <property type="match status" value="1"/>
</dbReference>
<evidence type="ECO:0000259" key="3">
    <source>
        <dbReference type="PROSITE" id="PS52009"/>
    </source>
</evidence>
<dbReference type="InterPro" id="IPR017853">
    <property type="entry name" value="GH"/>
</dbReference>
<dbReference type="OrthoDB" id="9975416at2759"/>
<dbReference type="InterPro" id="IPR015882">
    <property type="entry name" value="HEX_bac_N"/>
</dbReference>
<dbReference type="GO" id="GO:0015929">
    <property type="term" value="F:hexosaminidase activity"/>
    <property type="evidence" value="ECO:0007669"/>
    <property type="project" value="UniProtKB-ARBA"/>
</dbReference>
<sequence>MKFWEITVDPRTPHLRLSLALLVPKRAGRVGIILKHKSPFGDVFTRQAATPTSPPGTESTVVEEFKGNPPLKATVSTTSDRALGWQSGKGNERFDRSLHNAGPSIYHIGFLSAAGWTLISTPLDFCVKPVFFPAYVSAFLCCQWAHGSVNGILPNILVTSLLVWRNIYRGRRVWEQPWYSTHLGWIWSKAARPSQPRQLRHSDVVKRIVISAGGTPRISDSRHGYPTQRGTQIFIGTDKENSDASAVAKALAGKSAHGLDDDGYVLAAGHHKGRPSIVLNGVDKRGTFYAAQTLRQLIDGSRVPGVKVRDWPLMSIRGSIEGFYGIPWSHQARLDHYEFYGRHKVNTYIYTPKDDLKLRFEWRDLYTGEALEKLKELITTATTNHVDFTYALSPGASICYSSDEDFNTTVTKFNQIRELGVHSFYIAFDDIPLKFHCDADKEKWEDKGNWHWLAEAQTYYLNRVQKEYIEPLGLLDLETVPTNYAGSEPDPYKERFGTTLDKKIRVQWTGEGVFSDKITVESVQRALTTYVTENMFIWDNFPVNDGKRDRLFLNPLTGRATDLYKYILGFTSNPMIEPYASLPALSNYADYMWNAPAYDADESMAAILAELAGNNKQVREALVAFSDLNQNWPYRKPEVHSPALDKDIEAFWAGRSARGKGHDRSRQLRKRLELLTQLPRTLPRMAMKAFAAEVAPWATVASQWAHACEHLISMLDAHDRGQRRKAAREFKAALEWVEKTKEKTVDERNEKGEDLPKSIVPHVAEQAFTGFLGNATAIYNGE</sequence>
<organism evidence="4 5">
    <name type="scientific">Ajellomyces capsulatus</name>
    <name type="common">Darling's disease fungus</name>
    <name type="synonym">Histoplasma capsulatum</name>
    <dbReference type="NCBI Taxonomy" id="5037"/>
    <lineage>
        <taxon>Eukaryota</taxon>
        <taxon>Fungi</taxon>
        <taxon>Dikarya</taxon>
        <taxon>Ascomycota</taxon>
        <taxon>Pezizomycotina</taxon>
        <taxon>Eurotiomycetes</taxon>
        <taxon>Eurotiomycetidae</taxon>
        <taxon>Onygenales</taxon>
        <taxon>Ajellomycetaceae</taxon>
        <taxon>Histoplasma</taxon>
    </lineage>
</organism>
<dbReference type="PANTHER" id="PTHR13170:SF16">
    <property type="entry name" value="PROTEIN O-GLCNACASE"/>
    <property type="match status" value="1"/>
</dbReference>
<dbReference type="Pfam" id="PF07555">
    <property type="entry name" value="NAGidase"/>
    <property type="match status" value="1"/>
</dbReference>
<dbReference type="Gene3D" id="1.20.58.460">
    <property type="entry name" value="Hyaluronidase post-catalytic domain-like"/>
    <property type="match status" value="1"/>
</dbReference>
<dbReference type="InterPro" id="IPR029018">
    <property type="entry name" value="Hex-like_dom2"/>
</dbReference>
<dbReference type="PROSITE" id="PS52009">
    <property type="entry name" value="GH84"/>
    <property type="match status" value="1"/>
</dbReference>
<evidence type="ECO:0000256" key="1">
    <source>
        <dbReference type="ARBA" id="ARBA00022801"/>
    </source>
</evidence>
<keyword evidence="1" id="KW-0378">Hydrolase</keyword>
<dbReference type="SUPFAM" id="SSF51445">
    <property type="entry name" value="(Trans)glycosidases"/>
    <property type="match status" value="1"/>
</dbReference>
<dbReference type="GO" id="GO:1901135">
    <property type="term" value="P:carbohydrate derivative metabolic process"/>
    <property type="evidence" value="ECO:0007669"/>
    <property type="project" value="UniProtKB-ARBA"/>
</dbReference>
<dbReference type="InterPro" id="IPR011496">
    <property type="entry name" value="O-GlcNAcase_cat"/>
</dbReference>
<dbReference type="Gene3D" id="3.20.20.80">
    <property type="entry name" value="Glycosidases"/>
    <property type="match status" value="1"/>
</dbReference>
<dbReference type="SUPFAM" id="SSF55545">
    <property type="entry name" value="beta-N-acetylhexosaminidase-like domain"/>
    <property type="match status" value="1"/>
</dbReference>
<proteinExistence type="predicted"/>
<dbReference type="Gene3D" id="3.30.379.10">
    <property type="entry name" value="Chitobiase/beta-hexosaminidase domain 2-like"/>
    <property type="match status" value="1"/>
</dbReference>
<dbReference type="PANTHER" id="PTHR13170">
    <property type="entry name" value="O-GLCNACASE"/>
    <property type="match status" value="1"/>
</dbReference>
<gene>
    <name evidence="4" type="ORF">I7I51_05810</name>
</gene>
<feature type="domain" description="GH84" evidence="3">
    <location>
        <begin position="315"/>
        <end position="596"/>
    </location>
</feature>
<dbReference type="AlphaFoldDB" id="A0A8A1M8D4"/>
<reference evidence="4" key="1">
    <citation type="submission" date="2021-01" db="EMBL/GenBank/DDBJ databases">
        <title>Chromosome-level genome assembly of a human fungal pathogen reveals clustering of transcriptionally co-regulated genes.</title>
        <authorList>
            <person name="Voorhies M."/>
            <person name="Cohen S."/>
            <person name="Shea T.P."/>
            <person name="Petrus S."/>
            <person name="Munoz J.F."/>
            <person name="Poplawski S."/>
            <person name="Goldman W.E."/>
            <person name="Michael T."/>
            <person name="Cuomo C.A."/>
            <person name="Sil A."/>
            <person name="Beyhan S."/>
        </authorList>
    </citation>
    <scope>NUCLEOTIDE SEQUENCE</scope>
    <source>
        <strain evidence="4">WU24</strain>
    </source>
</reference>
<evidence type="ECO:0000313" key="4">
    <source>
        <dbReference type="EMBL" id="QSS61003.1"/>
    </source>
</evidence>
<dbReference type="Proteomes" id="UP000663671">
    <property type="component" value="Chromosome 4"/>
</dbReference>
<dbReference type="EMBL" id="CP069110">
    <property type="protein sequence ID" value="QSS61003.1"/>
    <property type="molecule type" value="Genomic_DNA"/>
</dbReference>
<dbReference type="VEuPathDB" id="FungiDB:I7I51_05810"/>
<evidence type="ECO:0000256" key="2">
    <source>
        <dbReference type="ARBA" id="ARBA00023295"/>
    </source>
</evidence>
<name>A0A8A1M8D4_AJECA</name>